<evidence type="ECO:0000313" key="1">
    <source>
        <dbReference type="EMBL" id="KAK3078664.1"/>
    </source>
</evidence>
<proteinExistence type="predicted"/>
<sequence>MFALRSSRPVPSKAVLRHLRAISTLPNNPDIYVHNGPDNSHTLSLLPNSPPTPSLAVGTTTQIPPTPQSFKENHTFTGILHTILSMYAIHDPLVKSQAQAMASAGGSTLGSGGQFFPSNHPSRQAAHRDKRSRPARSYGGGGGAGGDGAGGASAQGGAGGAGVGGWVHVSDMRNPPDYGRIAWPEDIFGSVEVDGQGRFVGDNGGYQNSGSYRICTNEGILGLSPFLMGKLRERLQELERQQKSR</sequence>
<accession>A0ACC3DPM0</accession>
<dbReference type="Proteomes" id="UP001186974">
    <property type="component" value="Unassembled WGS sequence"/>
</dbReference>
<gene>
    <name evidence="1" type="ORF">LTS18_006939</name>
</gene>
<dbReference type="EMBL" id="JAWDJW010001709">
    <property type="protein sequence ID" value="KAK3078664.1"/>
    <property type="molecule type" value="Genomic_DNA"/>
</dbReference>
<comment type="caution">
    <text evidence="1">The sequence shown here is derived from an EMBL/GenBank/DDBJ whole genome shotgun (WGS) entry which is preliminary data.</text>
</comment>
<name>A0ACC3DPM0_9PEZI</name>
<keyword evidence="2" id="KW-1185">Reference proteome</keyword>
<organism evidence="1 2">
    <name type="scientific">Coniosporium uncinatum</name>
    <dbReference type="NCBI Taxonomy" id="93489"/>
    <lineage>
        <taxon>Eukaryota</taxon>
        <taxon>Fungi</taxon>
        <taxon>Dikarya</taxon>
        <taxon>Ascomycota</taxon>
        <taxon>Pezizomycotina</taxon>
        <taxon>Dothideomycetes</taxon>
        <taxon>Dothideomycetes incertae sedis</taxon>
        <taxon>Coniosporium</taxon>
    </lineage>
</organism>
<evidence type="ECO:0000313" key="2">
    <source>
        <dbReference type="Proteomes" id="UP001186974"/>
    </source>
</evidence>
<protein>
    <submittedName>
        <fullName evidence="1">Uncharacterized protein</fullName>
    </submittedName>
</protein>
<reference evidence="1" key="1">
    <citation type="submission" date="2024-09" db="EMBL/GenBank/DDBJ databases">
        <title>Black Yeasts Isolated from many extreme environments.</title>
        <authorList>
            <person name="Coleine C."/>
            <person name="Stajich J.E."/>
            <person name="Selbmann L."/>
        </authorList>
    </citation>
    <scope>NUCLEOTIDE SEQUENCE</scope>
    <source>
        <strain evidence="1">CCFEE 5737</strain>
    </source>
</reference>